<evidence type="ECO:0000259" key="7">
    <source>
        <dbReference type="PROSITE" id="PS50022"/>
    </source>
</evidence>
<dbReference type="Pfam" id="PF00754">
    <property type="entry name" value="F5_F8_type_C"/>
    <property type="match status" value="1"/>
</dbReference>
<keyword evidence="4" id="KW-0130">Cell adhesion</keyword>
<dbReference type="SUPFAM" id="SSF49785">
    <property type="entry name" value="Galactose-binding domain-like"/>
    <property type="match status" value="1"/>
</dbReference>
<comment type="subcellular location">
    <subcellularLocation>
        <location evidence="1">Endomembrane system</location>
        <topology evidence="1">Peripheral membrane protein</topology>
    </subcellularLocation>
    <subcellularLocation>
        <location evidence="2">Secreted</location>
    </subcellularLocation>
</comment>
<dbReference type="InterPro" id="IPR000421">
    <property type="entry name" value="FA58C"/>
</dbReference>
<dbReference type="InterPro" id="IPR050633">
    <property type="entry name" value="Neuropilin_MCO_CoagFactor"/>
</dbReference>
<dbReference type="CDD" id="cd00057">
    <property type="entry name" value="FA58C"/>
    <property type="match status" value="1"/>
</dbReference>
<dbReference type="PANTHER" id="PTHR46806">
    <property type="entry name" value="F5/8 TYPE C DOMAIN-CONTAINING PROTEIN"/>
    <property type="match status" value="1"/>
</dbReference>
<dbReference type="InterPro" id="IPR039477">
    <property type="entry name" value="ILEI/PANDER_dom"/>
</dbReference>
<dbReference type="PANTHER" id="PTHR46806:SF5">
    <property type="entry name" value="F5_8 TYPE C DOMAIN-CONTAINING PROTEIN"/>
    <property type="match status" value="1"/>
</dbReference>
<keyword evidence="3" id="KW-0964">Secreted</keyword>
<name>A0ABN8Q1Z5_9CNID</name>
<protein>
    <recommendedName>
        <fullName evidence="7">F5/8 type C domain-containing protein</fullName>
    </recommendedName>
</protein>
<dbReference type="Gene3D" id="2.60.120.260">
    <property type="entry name" value="Galactose-binding domain-like"/>
    <property type="match status" value="1"/>
</dbReference>
<evidence type="ECO:0000256" key="5">
    <source>
        <dbReference type="ARBA" id="ARBA00023136"/>
    </source>
</evidence>
<dbReference type="Proteomes" id="UP001159427">
    <property type="component" value="Unassembled WGS sequence"/>
</dbReference>
<gene>
    <name evidence="8" type="ORF">PEVE_00001911</name>
</gene>
<dbReference type="PROSITE" id="PS50022">
    <property type="entry name" value="FA58C_3"/>
    <property type="match status" value="1"/>
</dbReference>
<reference evidence="8 9" key="1">
    <citation type="submission" date="2022-05" db="EMBL/GenBank/DDBJ databases">
        <authorList>
            <consortium name="Genoscope - CEA"/>
            <person name="William W."/>
        </authorList>
    </citation>
    <scope>NUCLEOTIDE SEQUENCE [LARGE SCALE GENOMIC DNA]</scope>
</reference>
<accession>A0ABN8Q1Z5</accession>
<evidence type="ECO:0000313" key="9">
    <source>
        <dbReference type="Proteomes" id="UP001159427"/>
    </source>
</evidence>
<evidence type="ECO:0000256" key="1">
    <source>
        <dbReference type="ARBA" id="ARBA00004184"/>
    </source>
</evidence>
<dbReference type="InterPro" id="IPR008979">
    <property type="entry name" value="Galactose-bd-like_sf"/>
</dbReference>
<evidence type="ECO:0000256" key="4">
    <source>
        <dbReference type="ARBA" id="ARBA00022889"/>
    </source>
</evidence>
<feature type="domain" description="F5/8 type C" evidence="7">
    <location>
        <begin position="315"/>
        <end position="459"/>
    </location>
</feature>
<evidence type="ECO:0000313" key="8">
    <source>
        <dbReference type="EMBL" id="CAH3155623.1"/>
    </source>
</evidence>
<comment type="caution">
    <text evidence="8">The sequence shown here is derived from an EMBL/GenBank/DDBJ whole genome shotgun (WGS) entry which is preliminary data.</text>
</comment>
<dbReference type="SMART" id="SM00231">
    <property type="entry name" value="FA58C"/>
    <property type="match status" value="1"/>
</dbReference>
<organism evidence="8 9">
    <name type="scientific">Porites evermanni</name>
    <dbReference type="NCBI Taxonomy" id="104178"/>
    <lineage>
        <taxon>Eukaryota</taxon>
        <taxon>Metazoa</taxon>
        <taxon>Cnidaria</taxon>
        <taxon>Anthozoa</taxon>
        <taxon>Hexacorallia</taxon>
        <taxon>Scleractinia</taxon>
        <taxon>Fungiina</taxon>
        <taxon>Poritidae</taxon>
        <taxon>Porites</taxon>
    </lineage>
</organism>
<keyword evidence="5" id="KW-0472">Membrane</keyword>
<keyword evidence="6" id="KW-1015">Disulfide bond</keyword>
<dbReference type="Pfam" id="PF15711">
    <property type="entry name" value="ILEI"/>
    <property type="match status" value="1"/>
</dbReference>
<dbReference type="PROSITE" id="PS52031">
    <property type="entry name" value="GG_LECTIN"/>
    <property type="match status" value="1"/>
</dbReference>
<keyword evidence="9" id="KW-1185">Reference proteome</keyword>
<proteinExistence type="predicted"/>
<dbReference type="EMBL" id="CALNXI010001103">
    <property type="protein sequence ID" value="CAH3155623.1"/>
    <property type="molecule type" value="Genomic_DNA"/>
</dbReference>
<sequence>MCQRTFLFFLQASDFSFALERSTSWQFPGRKVQFSLTINIPVSTPLRVKIELPFFGSPIMRFTEAKYSSVNKDLTSSVNKTTMTSSANDGLNDIAFFELGNITRSPSVNNTEIKIDFEVQLLNHANITNGGAQWVHVGAEYINQSVWAAQMAIKTINTAVSRPDLKVSLWPDNDGYHILLGDQTKFRLTLTHSCMTTEEVGSGTIEWPLPPVLRLNSWKTVGQSINIIDVFNSTTMVIFKFGPMKFWETMDLEVTFDIDLHKIRADGKVHDLTTHVKVNYNGSGGACTSFSGFREFTTEGPSTVSVEYYVPLRSCDQALGMTDGSIANSKITASSYAMGGEPHEGRLNGNKAWIPYGQLAQMKNQHLEVNFTFKVKINRLVTKGLGENYVKSFFLFYSKDGHIFKSYKLGSKNIVFPANTKGNDPAVIILPLPIEAVAVRVSPNAWENSIALKLEFYGCVLDCSLTPGPLTFTSRGYLLDKINDIMCVCSLPLASFKRGSSTCFFSRDRGASWTAMHHNVIALLGYDVADSMWYGVSKDGRAVVKSSSHSSKFIGAALSDWHAAKVKPTTVLADMIENDLAINSATLTPRAEHVQTSNIGTNWGGQSALVYHHDDVMQLDLRTGGIDIHICSAGKFDDTSEGCPLKTKASILVDGVERSPKQRGYNVVVLSRDGHFINSQAFDSYASSTADDQLAAFLTGLPNNVIVLAATQDDASWAGGASESNKQAADAQLTRLGATNPRPLGYRASWALVGYKGSNDPADWKKFAEARSGQGPTEILVTIPMANGCT</sequence>
<evidence type="ECO:0000256" key="6">
    <source>
        <dbReference type="ARBA" id="ARBA00023157"/>
    </source>
</evidence>
<evidence type="ECO:0000256" key="2">
    <source>
        <dbReference type="ARBA" id="ARBA00004613"/>
    </source>
</evidence>
<evidence type="ECO:0000256" key="3">
    <source>
        <dbReference type="ARBA" id="ARBA00022525"/>
    </source>
</evidence>